<dbReference type="GO" id="GO:0043565">
    <property type="term" value="F:sequence-specific DNA binding"/>
    <property type="evidence" value="ECO:0007669"/>
    <property type="project" value="InterPro"/>
</dbReference>
<dbReference type="EMBL" id="QLLQ01000011">
    <property type="protein sequence ID" value="RAJ22038.1"/>
    <property type="molecule type" value="Genomic_DNA"/>
</dbReference>
<dbReference type="PROSITE" id="PS01124">
    <property type="entry name" value="HTH_ARAC_FAMILY_2"/>
    <property type="match status" value="1"/>
</dbReference>
<feature type="transmembrane region" description="Helical" evidence="4">
    <location>
        <begin position="184"/>
        <end position="208"/>
    </location>
</feature>
<dbReference type="InterPro" id="IPR018062">
    <property type="entry name" value="HTH_AraC-typ_CS"/>
</dbReference>
<evidence type="ECO:0000256" key="2">
    <source>
        <dbReference type="ARBA" id="ARBA00023125"/>
    </source>
</evidence>
<dbReference type="InterPro" id="IPR009057">
    <property type="entry name" value="Homeodomain-like_sf"/>
</dbReference>
<feature type="transmembrane region" description="Helical" evidence="4">
    <location>
        <begin position="101"/>
        <end position="123"/>
    </location>
</feature>
<dbReference type="SUPFAM" id="SSF46689">
    <property type="entry name" value="Homeodomain-like"/>
    <property type="match status" value="1"/>
</dbReference>
<keyword evidence="4" id="KW-1133">Transmembrane helix</keyword>
<evidence type="ECO:0000313" key="7">
    <source>
        <dbReference type="Proteomes" id="UP000248987"/>
    </source>
</evidence>
<keyword evidence="3" id="KW-0804">Transcription</keyword>
<comment type="caution">
    <text evidence="6">The sequence shown here is derived from an EMBL/GenBank/DDBJ whole genome shotgun (WGS) entry which is preliminary data.</text>
</comment>
<feature type="domain" description="HTH araC/xylS-type" evidence="5">
    <location>
        <begin position="269"/>
        <end position="372"/>
    </location>
</feature>
<keyword evidence="7" id="KW-1185">Reference proteome</keyword>
<dbReference type="SMART" id="SM00342">
    <property type="entry name" value="HTH_ARAC"/>
    <property type="match status" value="1"/>
</dbReference>
<keyword evidence="4" id="KW-0812">Transmembrane</keyword>
<evidence type="ECO:0000256" key="4">
    <source>
        <dbReference type="SAM" id="Phobius"/>
    </source>
</evidence>
<evidence type="ECO:0000256" key="1">
    <source>
        <dbReference type="ARBA" id="ARBA00023015"/>
    </source>
</evidence>
<dbReference type="InterPro" id="IPR018060">
    <property type="entry name" value="HTH_AraC"/>
</dbReference>
<gene>
    <name evidence="6" type="ORF">LX77_02696</name>
</gene>
<keyword evidence="2 6" id="KW-0238">DNA-binding</keyword>
<evidence type="ECO:0000259" key="5">
    <source>
        <dbReference type="PROSITE" id="PS01124"/>
    </source>
</evidence>
<feature type="transmembrane region" description="Helical" evidence="4">
    <location>
        <begin position="214"/>
        <end position="236"/>
    </location>
</feature>
<dbReference type="AlphaFoldDB" id="A0A327S062"/>
<proteinExistence type="predicted"/>
<accession>A0A327S062</accession>
<dbReference type="PANTHER" id="PTHR43280">
    <property type="entry name" value="ARAC-FAMILY TRANSCRIPTIONAL REGULATOR"/>
    <property type="match status" value="1"/>
</dbReference>
<protein>
    <submittedName>
        <fullName evidence="6">AraC-like DNA-binding protein</fullName>
    </submittedName>
</protein>
<keyword evidence="4" id="KW-0472">Membrane</keyword>
<dbReference type="GO" id="GO:0003700">
    <property type="term" value="F:DNA-binding transcription factor activity"/>
    <property type="evidence" value="ECO:0007669"/>
    <property type="project" value="InterPro"/>
</dbReference>
<dbReference type="Gene3D" id="1.10.10.60">
    <property type="entry name" value="Homeodomain-like"/>
    <property type="match status" value="2"/>
</dbReference>
<dbReference type="Proteomes" id="UP000248987">
    <property type="component" value="Unassembled WGS sequence"/>
</dbReference>
<feature type="transmembrane region" description="Helical" evidence="4">
    <location>
        <begin position="6"/>
        <end position="25"/>
    </location>
</feature>
<dbReference type="RefSeq" id="WP_111625925.1">
    <property type="nucleotide sequence ID" value="NZ_QLLQ01000011.1"/>
</dbReference>
<feature type="transmembrane region" description="Helical" evidence="4">
    <location>
        <begin position="37"/>
        <end position="54"/>
    </location>
</feature>
<name>A0A327S062_9FLAO</name>
<dbReference type="PANTHER" id="PTHR43280:SF2">
    <property type="entry name" value="HTH-TYPE TRANSCRIPTIONAL REGULATOR EXSA"/>
    <property type="match status" value="1"/>
</dbReference>
<reference evidence="6 7" key="1">
    <citation type="submission" date="2018-06" db="EMBL/GenBank/DDBJ databases">
        <title>Genomic Encyclopedia of Archaeal and Bacterial Type Strains, Phase II (KMG-II): from individual species to whole genera.</title>
        <authorList>
            <person name="Goeker M."/>
        </authorList>
    </citation>
    <scope>NUCLEOTIDE SEQUENCE [LARGE SCALE GENOMIC DNA]</scope>
    <source>
        <strain evidence="6 7">DSM 12408</strain>
    </source>
</reference>
<feature type="transmembrane region" description="Helical" evidence="4">
    <location>
        <begin position="143"/>
        <end position="164"/>
    </location>
</feature>
<organism evidence="6 7">
    <name type="scientific">Gelidibacter algens</name>
    <dbReference type="NCBI Taxonomy" id="49280"/>
    <lineage>
        <taxon>Bacteria</taxon>
        <taxon>Pseudomonadati</taxon>
        <taxon>Bacteroidota</taxon>
        <taxon>Flavobacteriia</taxon>
        <taxon>Flavobacteriales</taxon>
        <taxon>Flavobacteriaceae</taxon>
        <taxon>Gelidibacter</taxon>
    </lineage>
</organism>
<keyword evidence="1" id="KW-0805">Transcription regulation</keyword>
<evidence type="ECO:0000313" key="6">
    <source>
        <dbReference type="EMBL" id="RAJ22038.1"/>
    </source>
</evidence>
<sequence>MNVGIYNALILAGIIQGLFFAAIILTSSKYTTKSSVYLALLILCFSLENLQFSLNEMKFISDIALYQIIYVPWATLIPPFLLFYGIKFLNPKVIITKKSKCLYLPFIVMFILSALYKLLVALLPNNEEIEAILAMIPYYGDTYGDLLNTFFFLLIIVVLSKKILEYEKENTIFKRDKIKLQLTWFKVTLLLLSVLILVWFLYTIAYAFDDELVFYPLYLAASLTTYWLGYIGIYKIGINEQQQKIRAFAIQRDFVAPEETEKTSQHSAEFKRMLIEDRLFLDSNLHLEGIAEILDISKGHLSRTINSELGMSFSDYVNSFRIDEAKLYLRHPDFSNYTLEAIGLEAGFNSKSTFYSTFKKFTGLTPLQFKNSSSN</sequence>
<feature type="transmembrane region" description="Helical" evidence="4">
    <location>
        <begin position="66"/>
        <end position="89"/>
    </location>
</feature>
<evidence type="ECO:0000256" key="3">
    <source>
        <dbReference type="ARBA" id="ARBA00023163"/>
    </source>
</evidence>
<dbReference type="PROSITE" id="PS00041">
    <property type="entry name" value="HTH_ARAC_FAMILY_1"/>
    <property type="match status" value="1"/>
</dbReference>
<dbReference type="Pfam" id="PF12833">
    <property type="entry name" value="HTH_18"/>
    <property type="match status" value="1"/>
</dbReference>